<proteinExistence type="inferred from homology"/>
<comment type="similarity">
    <text evidence="1">Belongs to the peptidase C14B family.</text>
</comment>
<dbReference type="GO" id="GO:0004197">
    <property type="term" value="F:cysteine-type endopeptidase activity"/>
    <property type="evidence" value="ECO:0007669"/>
    <property type="project" value="InterPro"/>
</dbReference>
<dbReference type="GO" id="GO:0005737">
    <property type="term" value="C:cytoplasm"/>
    <property type="evidence" value="ECO:0007669"/>
    <property type="project" value="TreeGrafter"/>
</dbReference>
<dbReference type="SUPFAM" id="SSF52129">
    <property type="entry name" value="Caspase-like"/>
    <property type="match status" value="1"/>
</dbReference>
<dbReference type="GO" id="GO:0006508">
    <property type="term" value="P:proteolysis"/>
    <property type="evidence" value="ECO:0007669"/>
    <property type="project" value="InterPro"/>
</dbReference>
<comment type="caution">
    <text evidence="3">The sequence shown here is derived from an EMBL/GenBank/DDBJ whole genome shotgun (WGS) entry which is preliminary data.</text>
</comment>
<accession>A0AAU9WJW2</accession>
<dbReference type="InterPro" id="IPR011600">
    <property type="entry name" value="Pept_C14_caspase"/>
</dbReference>
<name>A0AAU9WJW2_9CNID</name>
<keyword evidence="4" id="KW-1185">Reference proteome</keyword>
<evidence type="ECO:0000313" key="4">
    <source>
        <dbReference type="Proteomes" id="UP001159428"/>
    </source>
</evidence>
<dbReference type="EMBL" id="CALNXJ010000015">
    <property type="protein sequence ID" value="CAH3116419.1"/>
    <property type="molecule type" value="Genomic_DNA"/>
</dbReference>
<sequence length="828" mass="94081">MAETLALLIGPSYSEDLPTYCGPLKGVANDLKLMKDMLCENGFQPENIKVLEGLLASRASILASLEELSVRAQKGSVVVVYYSGHGHSFDAKQAGYFDEGLIPGDLTREMVDEYHILDTCITGEHFNPHLSKLINKGALVNVIFECCFSGRMYRGNSEVKNTYTGIKQLALSDEYISEYQKVLKARGYPTEHEEEHFPVQETQLSSTVTQETQPANPASAPVALPYPVSEFWTPALKSEGWSPHENDNFIFMGACATNERAYEYTDPETHETHGVFTSALVAAIKEFPPGQRLSYNMLKSLVRQRMADKKQRQTPQFEGGNMNLILFSFDKAPPPPISFEVKEVHDKREFTYRITLNAGFLQGVVEGVYYIFDTRLTDENQMEDFRVATVNVSHENIHATESTAEVEINSIFHECKVKVGYKARLAKLGSMFYPICIIATELEEKYIRELKQAILLDSLQMFSLREQETPECVKMDVVTIEKKKCWRAIYKGRMIAPDQRVEDGHLMIKNLSKRFRVKFGTRLRDPDHNMLRNVSLKLFKVENVPSYKKNLTKKKELKAQAVQTAEVYEGHPEDYVPNFGAHKVELAPNSGYRRKYDVVDSSGDAVVIQITNNEEFPIHVCLISYQSDGSIVALYPAAKKGLTSVLRPGESVSEIRRVFLQPETFRLMEEPNDELTRPDGCNDIIMLYATTAEADYLPLFQTSIELSPYLSTRGIDTPDGLGLFTVARFRDALDSEPRSRDVVREDVRWITIKREFRVIYHPEQTFEKIDPLERPLILSRSGVTQVFGKKKKLFVVVFSLKFFFENSGALRIISFCLKVEKNPQNCMS</sequence>
<dbReference type="Gene3D" id="3.40.50.1460">
    <property type="match status" value="1"/>
</dbReference>
<dbReference type="InterPro" id="IPR050452">
    <property type="entry name" value="Metacaspase"/>
</dbReference>
<feature type="domain" description="Peptidase C14 caspase" evidence="2">
    <location>
        <begin position="5"/>
        <end position="318"/>
    </location>
</feature>
<dbReference type="Proteomes" id="UP001159428">
    <property type="component" value="Unassembled WGS sequence"/>
</dbReference>
<protein>
    <recommendedName>
        <fullName evidence="2">Peptidase C14 caspase domain-containing protein</fullName>
    </recommendedName>
</protein>
<evidence type="ECO:0000256" key="1">
    <source>
        <dbReference type="ARBA" id="ARBA00009005"/>
    </source>
</evidence>
<dbReference type="PANTHER" id="PTHR48104">
    <property type="entry name" value="METACASPASE-4"/>
    <property type="match status" value="1"/>
</dbReference>
<organism evidence="3 4">
    <name type="scientific">Pocillopora meandrina</name>
    <dbReference type="NCBI Taxonomy" id="46732"/>
    <lineage>
        <taxon>Eukaryota</taxon>
        <taxon>Metazoa</taxon>
        <taxon>Cnidaria</taxon>
        <taxon>Anthozoa</taxon>
        <taxon>Hexacorallia</taxon>
        <taxon>Scleractinia</taxon>
        <taxon>Astrocoeniina</taxon>
        <taxon>Pocilloporidae</taxon>
        <taxon>Pocillopora</taxon>
    </lineage>
</organism>
<reference evidence="3 4" key="1">
    <citation type="submission" date="2022-05" db="EMBL/GenBank/DDBJ databases">
        <authorList>
            <consortium name="Genoscope - CEA"/>
            <person name="William W."/>
        </authorList>
    </citation>
    <scope>NUCLEOTIDE SEQUENCE [LARGE SCALE GENOMIC DNA]</scope>
</reference>
<dbReference type="PANTHER" id="PTHR48104:SF30">
    <property type="entry name" value="METACASPASE-1"/>
    <property type="match status" value="1"/>
</dbReference>
<evidence type="ECO:0000259" key="2">
    <source>
        <dbReference type="Pfam" id="PF00656"/>
    </source>
</evidence>
<dbReference type="Pfam" id="PF00656">
    <property type="entry name" value="Peptidase_C14"/>
    <property type="match status" value="1"/>
</dbReference>
<gene>
    <name evidence="3" type="ORF">PMEA_00006421</name>
</gene>
<dbReference type="InterPro" id="IPR029030">
    <property type="entry name" value="Caspase-like_dom_sf"/>
</dbReference>
<evidence type="ECO:0000313" key="3">
    <source>
        <dbReference type="EMBL" id="CAH3116419.1"/>
    </source>
</evidence>
<dbReference type="AlphaFoldDB" id="A0AAU9WJW2"/>